<gene>
    <name evidence="2" type="ORF">R53529_LOCUS1495</name>
    <name evidence="1" type="ORF">R53530_LOCUS938</name>
</gene>
<comment type="caution">
    <text evidence="1">The sequence shown here is derived from an EMBL/GenBank/DDBJ whole genome shotgun (WGS) entry which is preliminary data.</text>
</comment>
<accession>A0A9W4TN53</accession>
<dbReference type="RefSeq" id="WP_271789918.1">
    <property type="nucleotide sequence ID" value="NZ_CAMXCM010000002.1"/>
</dbReference>
<dbReference type="EMBL" id="CAMXCM010000002">
    <property type="protein sequence ID" value="CAI3935978.1"/>
    <property type="molecule type" value="Genomic_DNA"/>
</dbReference>
<evidence type="ECO:0000313" key="1">
    <source>
        <dbReference type="EMBL" id="CAI3935978.1"/>
    </source>
</evidence>
<protein>
    <submittedName>
        <fullName evidence="1">Uncharacterized protein</fullName>
    </submittedName>
</protein>
<evidence type="ECO:0000313" key="3">
    <source>
        <dbReference type="Proteomes" id="UP001154255"/>
    </source>
</evidence>
<dbReference type="Proteomes" id="UP001154259">
    <property type="component" value="Unassembled WGS sequence"/>
</dbReference>
<dbReference type="Proteomes" id="UP001154255">
    <property type="component" value="Unassembled WGS sequence"/>
</dbReference>
<dbReference type="AlphaFoldDB" id="A0A9W4TN53"/>
<proteinExistence type="predicted"/>
<dbReference type="EMBL" id="CAMXCS010000002">
    <property type="protein sequence ID" value="CAI3947515.1"/>
    <property type="molecule type" value="Genomic_DNA"/>
</dbReference>
<organism evidence="1 3">
    <name type="scientific">Commensalibacter communis</name>
    <dbReference type="NCBI Taxonomy" id="2972786"/>
    <lineage>
        <taxon>Bacteria</taxon>
        <taxon>Pseudomonadati</taxon>
        <taxon>Pseudomonadota</taxon>
        <taxon>Alphaproteobacteria</taxon>
        <taxon>Acetobacterales</taxon>
        <taxon>Acetobacteraceae</taxon>
    </lineage>
</organism>
<evidence type="ECO:0000313" key="2">
    <source>
        <dbReference type="EMBL" id="CAI3947515.1"/>
    </source>
</evidence>
<sequence length="149" mass="17708">MLRNTIQDFQDKLDSLDRFDFYTHSFQRRDKPHYTETLNVDEGVTYHFGNEYSRRLLKTIVRNSEILVKVFARPVQYEESTNTHIYEDPEWFTIDGYSIGCGEYPHENFEGYNTDGDKRTAYLDDVTYFIILPTQKPNHARSYNPCSPQ</sequence>
<evidence type="ECO:0000313" key="4">
    <source>
        <dbReference type="Proteomes" id="UP001154259"/>
    </source>
</evidence>
<name>A0A9W4TN53_9PROT</name>
<keyword evidence="4" id="KW-1185">Reference proteome</keyword>
<reference evidence="1" key="1">
    <citation type="submission" date="2022-10" db="EMBL/GenBank/DDBJ databases">
        <authorList>
            <person name="Botero Cardona J."/>
        </authorList>
    </citation>
    <scope>NUCLEOTIDE SEQUENCE</scope>
    <source>
        <strain evidence="1">LMG 31819</strain>
        <strain evidence="2">R-53529</strain>
    </source>
</reference>